<protein>
    <recommendedName>
        <fullName evidence="9">Zinc/iron permease</fullName>
    </recommendedName>
</protein>
<dbReference type="InParanoid" id="A0A168PGL7"/>
<keyword evidence="8" id="KW-1185">Reference proteome</keyword>
<dbReference type="AlphaFoldDB" id="A0A168PGL7"/>
<feature type="transmembrane region" description="Helical" evidence="6">
    <location>
        <begin position="386"/>
        <end position="404"/>
    </location>
</feature>
<evidence type="ECO:0000313" key="8">
    <source>
        <dbReference type="Proteomes" id="UP000078561"/>
    </source>
</evidence>
<evidence type="ECO:0000256" key="5">
    <source>
        <dbReference type="SAM" id="MobiDB-lite"/>
    </source>
</evidence>
<dbReference type="OrthoDB" id="262547at2759"/>
<evidence type="ECO:0000256" key="1">
    <source>
        <dbReference type="ARBA" id="ARBA00004141"/>
    </source>
</evidence>
<dbReference type="FunCoup" id="A0A168PGL7">
    <property type="interactions" value="44"/>
</dbReference>
<keyword evidence="4 6" id="KW-0472">Membrane</keyword>
<dbReference type="InterPro" id="IPR003689">
    <property type="entry name" value="ZIP"/>
</dbReference>
<keyword evidence="2 6" id="KW-0812">Transmembrane</keyword>
<dbReference type="OMA" id="PTCECEC"/>
<keyword evidence="3 6" id="KW-1133">Transmembrane helix</keyword>
<dbReference type="GO" id="GO:0005385">
    <property type="term" value="F:zinc ion transmembrane transporter activity"/>
    <property type="evidence" value="ECO:0007669"/>
    <property type="project" value="TreeGrafter"/>
</dbReference>
<organism evidence="7">
    <name type="scientific">Absidia glauca</name>
    <name type="common">Pin mould</name>
    <dbReference type="NCBI Taxonomy" id="4829"/>
    <lineage>
        <taxon>Eukaryota</taxon>
        <taxon>Fungi</taxon>
        <taxon>Fungi incertae sedis</taxon>
        <taxon>Mucoromycota</taxon>
        <taxon>Mucoromycotina</taxon>
        <taxon>Mucoromycetes</taxon>
        <taxon>Mucorales</taxon>
        <taxon>Cunninghamellaceae</taxon>
        <taxon>Absidia</taxon>
    </lineage>
</organism>
<evidence type="ECO:0000256" key="4">
    <source>
        <dbReference type="ARBA" id="ARBA00023136"/>
    </source>
</evidence>
<feature type="transmembrane region" description="Helical" evidence="6">
    <location>
        <begin position="319"/>
        <end position="340"/>
    </location>
</feature>
<feature type="transmembrane region" description="Helical" evidence="6">
    <location>
        <begin position="12"/>
        <end position="36"/>
    </location>
</feature>
<evidence type="ECO:0000256" key="3">
    <source>
        <dbReference type="ARBA" id="ARBA00022989"/>
    </source>
</evidence>
<evidence type="ECO:0000313" key="7">
    <source>
        <dbReference type="EMBL" id="SAM02356.1"/>
    </source>
</evidence>
<dbReference type="Proteomes" id="UP000078561">
    <property type="component" value="Unassembled WGS sequence"/>
</dbReference>
<dbReference type="EMBL" id="LT553804">
    <property type="protein sequence ID" value="SAM02356.1"/>
    <property type="molecule type" value="Genomic_DNA"/>
</dbReference>
<feature type="transmembrane region" description="Helical" evidence="6">
    <location>
        <begin position="48"/>
        <end position="71"/>
    </location>
</feature>
<feature type="transmembrane region" description="Helical" evidence="6">
    <location>
        <begin position="352"/>
        <end position="374"/>
    </location>
</feature>
<dbReference type="Pfam" id="PF02535">
    <property type="entry name" value="Zip"/>
    <property type="match status" value="1"/>
</dbReference>
<feature type="compositionally biased region" description="Low complexity" evidence="5">
    <location>
        <begin position="138"/>
        <end position="157"/>
    </location>
</feature>
<proteinExistence type="predicted"/>
<dbReference type="GO" id="GO:0016020">
    <property type="term" value="C:membrane"/>
    <property type="evidence" value="ECO:0007669"/>
    <property type="project" value="UniProtKB-SubCell"/>
</dbReference>
<accession>A0A168PGL7</accession>
<evidence type="ECO:0000256" key="2">
    <source>
        <dbReference type="ARBA" id="ARBA00022692"/>
    </source>
</evidence>
<gene>
    <name evidence="7" type="primary">ABSGL_08135.1 scaffold 9591</name>
</gene>
<dbReference type="STRING" id="4829.A0A168PGL7"/>
<feature type="transmembrane region" description="Helical" evidence="6">
    <location>
        <begin position="83"/>
        <end position="101"/>
    </location>
</feature>
<reference evidence="7" key="1">
    <citation type="submission" date="2016-04" db="EMBL/GenBank/DDBJ databases">
        <authorList>
            <person name="Evans L.H."/>
            <person name="Alamgir A."/>
            <person name="Owens N."/>
            <person name="Weber N.D."/>
            <person name="Virtaneva K."/>
            <person name="Barbian K."/>
            <person name="Babar A."/>
            <person name="Rosenke K."/>
        </authorList>
    </citation>
    <scope>NUCLEOTIDE SEQUENCE [LARGE SCALE GENOMIC DNA]</scope>
    <source>
        <strain evidence="7">CBS 101.48</strain>
    </source>
</reference>
<dbReference type="PANTHER" id="PTHR11040">
    <property type="entry name" value="ZINC/IRON TRANSPORTER"/>
    <property type="match status" value="1"/>
</dbReference>
<feature type="region of interest" description="Disordered" evidence="5">
    <location>
        <begin position="124"/>
        <end position="162"/>
    </location>
</feature>
<evidence type="ECO:0000256" key="6">
    <source>
        <dbReference type="SAM" id="Phobius"/>
    </source>
</evidence>
<dbReference type="PANTHER" id="PTHR11040:SF210">
    <property type="entry name" value="ZINC-REGULATED TRANSPORTER 3"/>
    <property type="match status" value="1"/>
</dbReference>
<evidence type="ECO:0008006" key="9">
    <source>
        <dbReference type="Google" id="ProtNLM"/>
    </source>
</evidence>
<sequence>MSLEVWQANAEGWIMVFISSAACVVGASIVFIDKVWPRRQGSILSNRAFLASSLALASGVLLISSLAVLLPESQTRLQSTPTAYFWFLIGAFMTLCLTRIIHCCTPKAIHSCGTPVSPINNQQSYYHKQQRQKQTDGSLSTSTSSTSSSPTMNPTPSVQQLELPDEEQPLQPTPALAYGSTFSDAPFRFHEQTQHQKSHDIEGHPHLHNHRHHHLHHDFGHEHISVVNNKDMETGDTHSHQDDSLDLAHDKEQFWSIGIQTAIAICVHKFPEGLIMFISSQASSSLGVSVAAAMSIHNLTEGFMMALPIYYATGSRTNAFLYASFMGGLSQPLGALIGLFTFESVTKDQEDVLFGITFGIISGMMSFITIQSMLPQAIKVDAHSHHVVLFFFLGVLLVGLTSLLKTI</sequence>
<name>A0A168PGL7_ABSGL</name>
<comment type="subcellular location">
    <subcellularLocation>
        <location evidence="1">Membrane</location>
        <topology evidence="1">Multi-pass membrane protein</topology>
    </subcellularLocation>
</comment>